<dbReference type="Gene3D" id="3.30.420.10">
    <property type="entry name" value="Ribonuclease H-like superfamily/Ribonuclease H"/>
    <property type="match status" value="1"/>
</dbReference>
<dbReference type="EMBL" id="BK014683">
    <property type="protein sequence ID" value="DAD67706.1"/>
    <property type="molecule type" value="Genomic_DNA"/>
</dbReference>
<dbReference type="GO" id="GO:0003676">
    <property type="term" value="F:nucleic acid binding"/>
    <property type="evidence" value="ECO:0007669"/>
    <property type="project" value="InterPro"/>
</dbReference>
<protein>
    <submittedName>
        <fullName evidence="1">Transposase</fullName>
    </submittedName>
</protein>
<proteinExistence type="predicted"/>
<organism evidence="1">
    <name type="scientific">Myoviridae sp. ct35n35</name>
    <dbReference type="NCBI Taxonomy" id="2823534"/>
    <lineage>
        <taxon>Viruses</taxon>
        <taxon>Duplodnaviria</taxon>
        <taxon>Heunggongvirae</taxon>
        <taxon>Uroviricota</taxon>
        <taxon>Caudoviricetes</taxon>
    </lineage>
</organism>
<name>A0A8S5LCM7_9CAUD</name>
<sequence>MPYLWLHNKVAVEVEELVPKYWNVLKSLQSAISRSEGKPYGVKKLQSGGNGRRLLIDYDTLPKEIQEALGDPRKAGHLLERYYQVKDETIRFYSEWKRGDKHLTDEEIDRYIINATTLQALVTLEQERLNIRKALHKKSATKGLAQSLLTDAVSFNETLPPSRKHSLPESLRHFKNTLNAFKTDGLLSVIKDPYGKGKQNARKVDERVIEVLQGLFVGQTHKPTPTDISRQYDAFLAGYIEVFNKETGELYEPTGFPALSESTIKAYLMSWEQKIISYNLRSGNRQAFMGQFIPYAQTELPTKAGSILSIDDRQPPFWYEKGKRVWFYIGVDIASRCMTAFVYGKSKEGIILEFYRQLVRNYHQWGLKLPYELECESSLNSSFSETFLREGYMFQKVRVEANNAKGKYIERMFGKLRNNKEKYADGWIPRPFAKNEANQAGKGATKIIPYNELVQARLADIEDWNNEPHDEDPSVSRWEYFLNNQLESLPETNYRAILPYIGYSVKTSCKQGYISLNRQKMAIAEAGKILTGDPLIEKMKQIEGKDIEVYWLDGNDGELIRAIAYCGNRYVCEVQPMPRFQRAQAEQTEEDTLIKALQNAYTMTIVRYVQHQSKEITPIGVIDKTPKPKRSFVINNLKRFEACEAEEVEILDDYDTMEEDDKQILYNPSTGTEYTKNWRKKYAI</sequence>
<dbReference type="InterPro" id="IPR036397">
    <property type="entry name" value="RNaseH_sf"/>
</dbReference>
<accession>A0A8S5LCM7</accession>
<reference evidence="1" key="1">
    <citation type="journal article" date="2021" name="Proc. Natl. Acad. Sci. U.S.A.">
        <title>A Catalog of Tens of Thousands of Viruses from Human Metagenomes Reveals Hidden Associations with Chronic Diseases.</title>
        <authorList>
            <person name="Tisza M.J."/>
            <person name="Buck C.B."/>
        </authorList>
    </citation>
    <scope>NUCLEOTIDE SEQUENCE</scope>
    <source>
        <strain evidence="1">Ct35n35</strain>
    </source>
</reference>
<evidence type="ECO:0000313" key="1">
    <source>
        <dbReference type="EMBL" id="DAD67706.1"/>
    </source>
</evidence>